<accession>A0A382NQR6</accession>
<sequence length="152" mass="16848">FNLPEPAADKSLAIPLTPKQSALFGVIERSITFELFLLKNFLPTLLLYFFVESSVILSLSLDKFSSDSEHSIPYEVMPLILLTDNFIWFLGIIAPGGAYIVKRFFFAFDAPQTTFTLSFLPISTSQTLSLSAFGCFSAFCIFATTKSSNSEV</sequence>
<keyword evidence="1" id="KW-1133">Transmembrane helix</keyword>
<dbReference type="AlphaFoldDB" id="A0A382NQR6"/>
<dbReference type="EMBL" id="UINC01101345">
    <property type="protein sequence ID" value="SVC62082.1"/>
    <property type="molecule type" value="Genomic_DNA"/>
</dbReference>
<reference evidence="2" key="1">
    <citation type="submission" date="2018-05" db="EMBL/GenBank/DDBJ databases">
        <authorList>
            <person name="Lanie J.A."/>
            <person name="Ng W.-L."/>
            <person name="Kazmierczak K.M."/>
            <person name="Andrzejewski T.M."/>
            <person name="Davidsen T.M."/>
            <person name="Wayne K.J."/>
            <person name="Tettelin H."/>
            <person name="Glass J.I."/>
            <person name="Rusch D."/>
            <person name="Podicherti R."/>
            <person name="Tsui H.-C.T."/>
            <person name="Winkler M.E."/>
        </authorList>
    </citation>
    <scope>NUCLEOTIDE SEQUENCE</scope>
</reference>
<evidence type="ECO:0000313" key="2">
    <source>
        <dbReference type="EMBL" id="SVC62082.1"/>
    </source>
</evidence>
<name>A0A382NQR6_9ZZZZ</name>
<feature type="transmembrane region" description="Helical" evidence="1">
    <location>
        <begin position="45"/>
        <end position="64"/>
    </location>
</feature>
<protein>
    <submittedName>
        <fullName evidence="2">Uncharacterized protein</fullName>
    </submittedName>
</protein>
<feature type="transmembrane region" description="Helical" evidence="1">
    <location>
        <begin position="76"/>
        <end position="100"/>
    </location>
</feature>
<keyword evidence="1" id="KW-0472">Membrane</keyword>
<gene>
    <name evidence="2" type="ORF">METZ01_LOCUS314936</name>
</gene>
<keyword evidence="1" id="KW-0812">Transmembrane</keyword>
<feature type="non-terminal residue" evidence="2">
    <location>
        <position position="1"/>
    </location>
</feature>
<proteinExistence type="predicted"/>
<organism evidence="2">
    <name type="scientific">marine metagenome</name>
    <dbReference type="NCBI Taxonomy" id="408172"/>
    <lineage>
        <taxon>unclassified sequences</taxon>
        <taxon>metagenomes</taxon>
        <taxon>ecological metagenomes</taxon>
    </lineage>
</organism>
<evidence type="ECO:0000256" key="1">
    <source>
        <dbReference type="SAM" id="Phobius"/>
    </source>
</evidence>